<gene>
    <name evidence="1" type="ORF">RG47T_1357</name>
</gene>
<accession>A0A1Q5ZVW7</accession>
<organism evidence="1 2">
    <name type="scientific">Mucilaginibacter polytrichastri</name>
    <dbReference type="NCBI Taxonomy" id="1302689"/>
    <lineage>
        <taxon>Bacteria</taxon>
        <taxon>Pseudomonadati</taxon>
        <taxon>Bacteroidota</taxon>
        <taxon>Sphingobacteriia</taxon>
        <taxon>Sphingobacteriales</taxon>
        <taxon>Sphingobacteriaceae</taxon>
        <taxon>Mucilaginibacter</taxon>
    </lineage>
</organism>
<dbReference type="EMBL" id="MPPL01000001">
    <property type="protein sequence ID" value="OKS85911.1"/>
    <property type="molecule type" value="Genomic_DNA"/>
</dbReference>
<name>A0A1Q5ZVW7_9SPHI</name>
<evidence type="ECO:0000313" key="1">
    <source>
        <dbReference type="EMBL" id="OKS85911.1"/>
    </source>
</evidence>
<protein>
    <submittedName>
        <fullName evidence="1">Uncharacterized protein</fullName>
    </submittedName>
</protein>
<proteinExistence type="predicted"/>
<reference evidence="1 2" key="1">
    <citation type="submission" date="2016-11" db="EMBL/GenBank/DDBJ databases">
        <title>Whole Genome Sequencing of Mucilaginibacter polytrichastri RG4-7(T) isolated from the moss sample.</title>
        <authorList>
            <person name="Li Y."/>
        </authorList>
    </citation>
    <scope>NUCLEOTIDE SEQUENCE [LARGE SCALE GENOMIC DNA]</scope>
    <source>
        <strain evidence="1 2">RG4-7</strain>
    </source>
</reference>
<dbReference type="STRING" id="1302689.RG47T_1357"/>
<sequence>MNTQLNLAQMGLENISLEDAMKIDGGDYSSGYAAGQYVRKIVDGVGLLDFLYTVAKAL</sequence>
<evidence type="ECO:0000313" key="2">
    <source>
        <dbReference type="Proteomes" id="UP000186720"/>
    </source>
</evidence>
<keyword evidence="2" id="KW-1185">Reference proteome</keyword>
<dbReference type="AlphaFoldDB" id="A0A1Q5ZVW7"/>
<dbReference type="Proteomes" id="UP000186720">
    <property type="component" value="Unassembled WGS sequence"/>
</dbReference>
<comment type="caution">
    <text evidence="1">The sequence shown here is derived from an EMBL/GenBank/DDBJ whole genome shotgun (WGS) entry which is preliminary data.</text>
</comment>
<dbReference type="RefSeq" id="WP_171972487.1">
    <property type="nucleotide sequence ID" value="NZ_FPAM01000002.1"/>
</dbReference>